<evidence type="ECO:0000256" key="4">
    <source>
        <dbReference type="ARBA" id="ARBA00023277"/>
    </source>
</evidence>
<feature type="active site" description="Proton donor/acceptor" evidence="6">
    <location>
        <position position="267"/>
    </location>
</feature>
<dbReference type="CDD" id="cd00854">
    <property type="entry name" value="NagA"/>
    <property type="match status" value="1"/>
</dbReference>
<accession>A0A346NHR8</accession>
<feature type="binding site" evidence="7">
    <location>
        <position position="188"/>
    </location>
    <ligand>
        <name>Zn(2+)</name>
        <dbReference type="ChEBI" id="CHEBI:29105"/>
    </ligand>
</feature>
<dbReference type="OrthoDB" id="9776488at2"/>
<keyword evidence="3 5" id="KW-0378">Hydrolase</keyword>
<evidence type="ECO:0000313" key="10">
    <source>
        <dbReference type="Proteomes" id="UP000262073"/>
    </source>
</evidence>
<dbReference type="Pfam" id="PF01979">
    <property type="entry name" value="Amidohydro_1"/>
    <property type="match status" value="1"/>
</dbReference>
<comment type="cofactor">
    <cofactor evidence="7">
        <name>a divalent metal cation</name>
        <dbReference type="ChEBI" id="CHEBI:60240"/>
    </cofactor>
    <text evidence="7">Binds 1 divalent metal cation per subunit.</text>
</comment>
<evidence type="ECO:0000256" key="6">
    <source>
        <dbReference type="PIRSR" id="PIRSR038994-1"/>
    </source>
</evidence>
<dbReference type="InterPro" id="IPR006680">
    <property type="entry name" value="Amidohydro-rel"/>
</dbReference>
<keyword evidence="4 5" id="KW-0119">Carbohydrate metabolism</keyword>
<proteinExistence type="inferred from homology"/>
<keyword evidence="10" id="KW-1185">Reference proteome</keyword>
<dbReference type="InterPro" id="IPR003764">
    <property type="entry name" value="GlcNAc_6-P_deAcase"/>
</dbReference>
<dbReference type="PIRSF" id="PIRSF038994">
    <property type="entry name" value="NagA"/>
    <property type="match status" value="1"/>
</dbReference>
<feature type="domain" description="Amidohydrolase-related" evidence="8">
    <location>
        <begin position="46"/>
        <end position="358"/>
    </location>
</feature>
<dbReference type="SUPFAM" id="SSF51556">
    <property type="entry name" value="Metallo-dependent hydrolases"/>
    <property type="match status" value="1"/>
</dbReference>
<dbReference type="GO" id="GO:0006046">
    <property type="term" value="P:N-acetylglucosamine catabolic process"/>
    <property type="evidence" value="ECO:0007669"/>
    <property type="project" value="TreeGrafter"/>
</dbReference>
<evidence type="ECO:0000259" key="8">
    <source>
        <dbReference type="Pfam" id="PF01979"/>
    </source>
</evidence>
<dbReference type="KEGG" id="salm:D0Y50_01045"/>
<evidence type="ECO:0000313" key="9">
    <source>
        <dbReference type="EMBL" id="AXR05075.1"/>
    </source>
</evidence>
<dbReference type="Gene3D" id="3.20.20.140">
    <property type="entry name" value="Metal-dependent hydrolases"/>
    <property type="match status" value="1"/>
</dbReference>
<dbReference type="Proteomes" id="UP000262073">
    <property type="component" value="Chromosome"/>
</dbReference>
<dbReference type="GO" id="GO:0008448">
    <property type="term" value="F:N-acetylglucosamine-6-phosphate deacetylase activity"/>
    <property type="evidence" value="ECO:0007669"/>
    <property type="project" value="UniProtKB-UniRule"/>
</dbReference>
<dbReference type="NCBIfam" id="TIGR00221">
    <property type="entry name" value="nagA"/>
    <property type="match status" value="1"/>
</dbReference>
<dbReference type="EC" id="3.5.1.25" evidence="5"/>
<protein>
    <recommendedName>
        <fullName evidence="5">N-acetylgalactosamine-6-phosphate deacetylase</fullName>
        <ecNumber evidence="5">3.5.1.25</ecNumber>
    </recommendedName>
    <alternativeName>
        <fullName evidence="5">N-acetylglucosamine-6-phosphate deacetylase</fullName>
    </alternativeName>
</protein>
<dbReference type="FunFam" id="3.20.20.140:FF:000004">
    <property type="entry name" value="N-acetylglucosamine-6-phosphate deacetylase"/>
    <property type="match status" value="1"/>
</dbReference>
<comment type="similarity">
    <text evidence="1 5">Belongs to the metallo-dependent hydrolases superfamily. NagA family.</text>
</comment>
<dbReference type="PANTHER" id="PTHR11113">
    <property type="entry name" value="N-ACETYLGLUCOSAMINE-6-PHOSPHATE DEACETYLASE"/>
    <property type="match status" value="1"/>
</dbReference>
<sequence length="372" mass="39210">MSDFFCSTLFDGTHLLQDVRFTVHDGYISTLTANAQAGNAEQLTGLVCPGYIDVQVNGGGGEQFNHNPTAACLAQMAKAHLAHGTTSLLPTVITDDIAIMQQAADAVAAAHRQQSGCFVGIHFEGPHLSSAKKGMHSARHLRAISPPEMALFTRKDLGQVMVTVAPEQVSTSQIAELVGQNVIVSVGHTNASFEQCNEAFSAGATGATHLFNAMSGLSSREPGVVGSALYNEHIYCGLIIDNAHVHPASATLAIRLKGPQHIMLITDAMAPAASDTDHFMYQGETVFKQNGTLNLADGTLAGSVLTMDEAVMNAHQLAGISREHALQMATATPATFLGLSNIGRLAPGYIGNFLTLDDTLKITGRWHNGQAA</sequence>
<comment type="catalytic activity">
    <reaction evidence="5">
        <text>N-acetyl-D-glucosamine 6-phosphate + H2O = D-glucosamine 6-phosphate + acetate</text>
        <dbReference type="Rhea" id="RHEA:22936"/>
        <dbReference type="ChEBI" id="CHEBI:15377"/>
        <dbReference type="ChEBI" id="CHEBI:30089"/>
        <dbReference type="ChEBI" id="CHEBI:57513"/>
        <dbReference type="ChEBI" id="CHEBI:58725"/>
        <dbReference type="EC" id="3.5.1.25"/>
    </reaction>
</comment>
<dbReference type="GO" id="GO:0046872">
    <property type="term" value="F:metal ion binding"/>
    <property type="evidence" value="ECO:0007669"/>
    <property type="project" value="UniProtKB-KW"/>
</dbReference>
<organism evidence="9 10">
    <name type="scientific">Salinimonas sediminis</name>
    <dbReference type="NCBI Taxonomy" id="2303538"/>
    <lineage>
        <taxon>Bacteria</taxon>
        <taxon>Pseudomonadati</taxon>
        <taxon>Pseudomonadota</taxon>
        <taxon>Gammaproteobacteria</taxon>
        <taxon>Alteromonadales</taxon>
        <taxon>Alteromonadaceae</taxon>
        <taxon>Alteromonas/Salinimonas group</taxon>
        <taxon>Salinimonas</taxon>
    </lineage>
</organism>
<gene>
    <name evidence="9" type="primary">nagA</name>
    <name evidence="9" type="ORF">D0Y50_01045</name>
</gene>
<evidence type="ECO:0000256" key="5">
    <source>
        <dbReference type="PIRNR" id="PIRNR038994"/>
    </source>
</evidence>
<dbReference type="EMBL" id="CP031769">
    <property type="protein sequence ID" value="AXR05075.1"/>
    <property type="molecule type" value="Genomic_DNA"/>
</dbReference>
<dbReference type="Gene3D" id="2.30.40.10">
    <property type="entry name" value="Urease, subunit C, domain 1"/>
    <property type="match status" value="1"/>
</dbReference>
<dbReference type="InterPro" id="IPR011059">
    <property type="entry name" value="Metal-dep_hydrolase_composite"/>
</dbReference>
<keyword evidence="2 7" id="KW-0479">Metal-binding</keyword>
<dbReference type="RefSeq" id="WP_117315071.1">
    <property type="nucleotide sequence ID" value="NZ_CP031769.1"/>
</dbReference>
<evidence type="ECO:0000256" key="7">
    <source>
        <dbReference type="PIRSR" id="PIRSR038994-3"/>
    </source>
</evidence>
<dbReference type="PANTHER" id="PTHR11113:SF14">
    <property type="entry name" value="N-ACETYLGLUCOSAMINE-6-PHOSPHATE DEACETYLASE"/>
    <property type="match status" value="1"/>
</dbReference>
<dbReference type="InterPro" id="IPR032466">
    <property type="entry name" value="Metal_Hydrolase"/>
</dbReference>
<dbReference type="AlphaFoldDB" id="A0A346NHR8"/>
<evidence type="ECO:0000256" key="3">
    <source>
        <dbReference type="ARBA" id="ARBA00022801"/>
    </source>
</evidence>
<reference evidence="9 10" key="1">
    <citation type="submission" date="2018-08" db="EMBL/GenBank/DDBJ databases">
        <title>Salinimonas sediminis sp. nov., a piezophilic bacterium isolated from a deep-sea sediment sample from the New Britain Trench.</title>
        <authorList>
            <person name="Cao J."/>
        </authorList>
    </citation>
    <scope>NUCLEOTIDE SEQUENCE [LARGE SCALE GENOMIC DNA]</scope>
    <source>
        <strain evidence="9 10">N102</strain>
    </source>
</reference>
<feature type="binding site" evidence="7">
    <location>
        <position position="209"/>
    </location>
    <ligand>
        <name>Zn(2+)</name>
        <dbReference type="ChEBI" id="CHEBI:29105"/>
    </ligand>
</feature>
<evidence type="ECO:0000256" key="1">
    <source>
        <dbReference type="ARBA" id="ARBA00010716"/>
    </source>
</evidence>
<name>A0A346NHR8_9ALTE</name>
<evidence type="ECO:0000256" key="2">
    <source>
        <dbReference type="ARBA" id="ARBA00022723"/>
    </source>
</evidence>
<feature type="binding site" evidence="7">
    <location>
        <position position="124"/>
    </location>
    <ligand>
        <name>Zn(2+)</name>
        <dbReference type="ChEBI" id="CHEBI:29105"/>
    </ligand>
</feature>